<dbReference type="GO" id="GO:0005789">
    <property type="term" value="C:endoplasmic reticulum membrane"/>
    <property type="evidence" value="ECO:0007669"/>
    <property type="project" value="UniProtKB-SubCell"/>
</dbReference>
<proteinExistence type="inferred from homology"/>
<dbReference type="PIRSF" id="PIRSF000439">
    <property type="entry name" value="Oat_ACAT_DAG_ARE"/>
    <property type="match status" value="1"/>
</dbReference>
<feature type="transmembrane region" description="Helical" evidence="11">
    <location>
        <begin position="280"/>
        <end position="299"/>
    </location>
</feature>
<keyword evidence="5 9" id="KW-0256">Endoplasmic reticulum</keyword>
<dbReference type="GO" id="GO:0034736">
    <property type="term" value="F:cholesterol O-acyltransferase activity"/>
    <property type="evidence" value="ECO:0007669"/>
    <property type="project" value="TreeGrafter"/>
</dbReference>
<dbReference type="GO" id="GO:0033344">
    <property type="term" value="P:cholesterol efflux"/>
    <property type="evidence" value="ECO:0007669"/>
    <property type="project" value="TreeGrafter"/>
</dbReference>
<keyword evidence="8 9" id="KW-0012">Acyltransferase</keyword>
<feature type="transmembrane region" description="Helical" evidence="11">
    <location>
        <begin position="320"/>
        <end position="343"/>
    </location>
</feature>
<feature type="transmembrane region" description="Helical" evidence="11">
    <location>
        <begin position="95"/>
        <end position="113"/>
    </location>
</feature>
<dbReference type="AlphaFoldDB" id="A0A8C8VM94"/>
<evidence type="ECO:0000256" key="3">
    <source>
        <dbReference type="ARBA" id="ARBA00022679"/>
    </source>
</evidence>
<evidence type="ECO:0000256" key="11">
    <source>
        <dbReference type="SAM" id="Phobius"/>
    </source>
</evidence>
<feature type="transmembrane region" description="Helical" evidence="11">
    <location>
        <begin position="385"/>
        <end position="404"/>
    </location>
</feature>
<keyword evidence="13" id="KW-1185">Reference proteome</keyword>
<dbReference type="Proteomes" id="UP000694393">
    <property type="component" value="Unplaced"/>
</dbReference>
<evidence type="ECO:0000313" key="12">
    <source>
        <dbReference type="Ensembl" id="ENSPCEP00000018020.1"/>
    </source>
</evidence>
<sequence length="517" mass="59263">GGEHDQQLPNLEGSGRGDVAIKSLLRSVVASWNFIGPVEVKLATPGSSVPCGLKAGALGRSGATHVLPMVLGGKRDPSPRLFSSELMEVQHFRTIYHMFIATLCVFILSTITVDFIDQGSLCAWGLDLDFDLFFFAFGGLPTALSAWLGMFLYTLLVPYKALQLWAGSYHTVHFPRLFTALLWGVLLACHAVVLGFYPIYTVIQHQLPPASRFIVILEQIRFLMKSHSFLREAVPGIIQAKPSDGAVKPPAFSTYLYFLFCPTLIYRESYPRTPYVRWKYVAQNFAKVLGCLFYSYFILERLCIPVFTNMSKQPFSIKTLVLSIFNATLPGTFLLLLIFFAFLHCWLNAFAEMLRFADRTFYKDWWNSTSFATYYRTWNVVVHDWLYYYVYQDLFWVRGLGCLLPIFQLFKGRSRAAAMLSVFIMSAIVHEYVFTLCFGFFYPVMFTLFAVVGVIFNFLLNDKRKSPVWNIIMWTCLFIGQGIQVCLYCQEWYAQIHCPLQQTFWGLVTPRSWSCRS</sequence>
<dbReference type="GO" id="GO:0015485">
    <property type="term" value="F:cholesterol binding"/>
    <property type="evidence" value="ECO:0007669"/>
    <property type="project" value="TreeGrafter"/>
</dbReference>
<feature type="transmembrane region" description="Helical" evidence="11">
    <location>
        <begin position="440"/>
        <end position="460"/>
    </location>
</feature>
<dbReference type="Ensembl" id="ENSPCET00000018636.1">
    <property type="protein sequence ID" value="ENSPCEP00000018020.1"/>
    <property type="gene ID" value="ENSPCEG00000013668.1"/>
</dbReference>
<keyword evidence="4 11" id="KW-0812">Transmembrane</keyword>
<reference evidence="12" key="2">
    <citation type="submission" date="2025-09" db="UniProtKB">
        <authorList>
            <consortium name="Ensembl"/>
        </authorList>
    </citation>
    <scope>IDENTIFICATION</scope>
</reference>
<dbReference type="PANTHER" id="PTHR10408:SF10">
    <property type="entry name" value="STEROL O-ACYLTRANSFERASE 2"/>
    <property type="match status" value="1"/>
</dbReference>
<accession>A0A8C8VM94</accession>
<evidence type="ECO:0000256" key="6">
    <source>
        <dbReference type="ARBA" id="ARBA00022989"/>
    </source>
</evidence>
<dbReference type="InterPro" id="IPR014371">
    <property type="entry name" value="Oat_ACAT_DAG_ARE"/>
</dbReference>
<comment type="subcellular location">
    <subcellularLocation>
        <location evidence="1 9">Endoplasmic reticulum membrane</location>
        <topology evidence="1 9">Multi-pass membrane protein</topology>
    </subcellularLocation>
</comment>
<keyword evidence="7 9" id="KW-0472">Membrane</keyword>
<evidence type="ECO:0000256" key="7">
    <source>
        <dbReference type="ARBA" id="ARBA00023136"/>
    </source>
</evidence>
<comment type="similarity">
    <text evidence="2 9">Belongs to the membrane-bound acyltransferase family. Sterol o-acyltransferase subfamily.</text>
</comment>
<dbReference type="GO" id="GO:0000062">
    <property type="term" value="F:fatty-acyl-CoA binding"/>
    <property type="evidence" value="ECO:0007669"/>
    <property type="project" value="TreeGrafter"/>
</dbReference>
<feature type="transmembrane region" description="Helical" evidence="11">
    <location>
        <begin position="416"/>
        <end position="434"/>
    </location>
</feature>
<feature type="transmembrane region" description="Helical" evidence="11">
    <location>
        <begin position="177"/>
        <end position="200"/>
    </location>
</feature>
<evidence type="ECO:0000256" key="8">
    <source>
        <dbReference type="ARBA" id="ARBA00023315"/>
    </source>
</evidence>
<reference evidence="12" key="1">
    <citation type="submission" date="2025-08" db="UniProtKB">
        <authorList>
            <consortium name="Ensembl"/>
        </authorList>
    </citation>
    <scope>IDENTIFICATION</scope>
</reference>
<evidence type="ECO:0000256" key="10">
    <source>
        <dbReference type="PIRSR" id="PIRSR000439-1"/>
    </source>
</evidence>
<keyword evidence="3 9" id="KW-0808">Transferase</keyword>
<evidence type="ECO:0000256" key="5">
    <source>
        <dbReference type="ARBA" id="ARBA00022824"/>
    </source>
</evidence>
<protein>
    <recommendedName>
        <fullName evidence="9">O-acyltransferase</fullName>
    </recommendedName>
</protein>
<dbReference type="GO" id="GO:0008203">
    <property type="term" value="P:cholesterol metabolic process"/>
    <property type="evidence" value="ECO:0007669"/>
    <property type="project" value="TreeGrafter"/>
</dbReference>
<evidence type="ECO:0000256" key="2">
    <source>
        <dbReference type="ARBA" id="ARBA00009010"/>
    </source>
</evidence>
<name>A0A8C8VM94_9SAUR</name>
<feature type="active site" evidence="10">
    <location>
        <position position="430"/>
    </location>
</feature>
<evidence type="ECO:0000256" key="4">
    <source>
        <dbReference type="ARBA" id="ARBA00022692"/>
    </source>
</evidence>
<dbReference type="InterPro" id="IPR004299">
    <property type="entry name" value="MBOAT_fam"/>
</dbReference>
<dbReference type="PANTHER" id="PTHR10408">
    <property type="entry name" value="STEROL O-ACYLTRANSFERASE"/>
    <property type="match status" value="1"/>
</dbReference>
<evidence type="ECO:0000313" key="13">
    <source>
        <dbReference type="Proteomes" id="UP000694393"/>
    </source>
</evidence>
<dbReference type="Pfam" id="PF03062">
    <property type="entry name" value="MBOAT"/>
    <property type="match status" value="1"/>
</dbReference>
<evidence type="ECO:0000256" key="9">
    <source>
        <dbReference type="PIRNR" id="PIRNR000439"/>
    </source>
</evidence>
<evidence type="ECO:0000256" key="1">
    <source>
        <dbReference type="ARBA" id="ARBA00004477"/>
    </source>
</evidence>
<organism evidence="12 13">
    <name type="scientific">Pelusios castaneus</name>
    <name type="common">West African mud turtle</name>
    <dbReference type="NCBI Taxonomy" id="367368"/>
    <lineage>
        <taxon>Eukaryota</taxon>
        <taxon>Metazoa</taxon>
        <taxon>Chordata</taxon>
        <taxon>Craniata</taxon>
        <taxon>Vertebrata</taxon>
        <taxon>Euteleostomi</taxon>
        <taxon>Archelosauria</taxon>
        <taxon>Testudinata</taxon>
        <taxon>Testudines</taxon>
        <taxon>Pleurodira</taxon>
        <taxon>Pelomedusidae</taxon>
        <taxon>Pelusios</taxon>
    </lineage>
</organism>
<feature type="transmembrane region" description="Helical" evidence="11">
    <location>
        <begin position="133"/>
        <end position="156"/>
    </location>
</feature>
<keyword evidence="6 11" id="KW-1133">Transmembrane helix</keyword>